<protein>
    <submittedName>
        <fullName evidence="5">Tetratricopeptide repeat protein</fullName>
    </submittedName>
</protein>
<organism evidence="5 6">
    <name type="scientific">Candidatus Egerieousia excrementavium</name>
    <dbReference type="NCBI Taxonomy" id="2840778"/>
    <lineage>
        <taxon>Bacteria</taxon>
        <taxon>Pseudomonadati</taxon>
        <taxon>Bacteroidota</taxon>
        <taxon>Bacteroidia</taxon>
        <taxon>Bacteroidales</taxon>
        <taxon>Candidatus Egerieousia</taxon>
    </lineage>
</organism>
<dbReference type="PROSITE" id="PS50293">
    <property type="entry name" value="TPR_REGION"/>
    <property type="match status" value="1"/>
</dbReference>
<gene>
    <name evidence="5" type="ORF">IAC68_05370</name>
</gene>
<sequence length="578" mass="66915">MMISLKGFTKTTLLTLLILALSWESTQAQDIIDSISIAKNLKNENFLDAVRAYNDNRLEKAQDLFYKVLNIDPDNDASYYYLANIALKNKDIPTGELLLRKAIGIDSSNYWYKDLQARIMITSNRLDEAIEAYENLITEFPSRTNIYYTLINLYMSRNDIEKSRQTLDKIETIAGRNESTALARFNIYSVNREWTQAVEYLVDFDREIQSAKIETLIGDLYTNMYKDSLALAYYNKALRTSPDYDLARFGIAELYRRAGNYDMYFKYIIPFLSNPNLNRDILSDYLKRILSTPGFMTRHKEQLDTLMSQCAQSHATDSTITYICATYFSQSGKPERGLELLKDNADLYPNDIRAFFTYLSLLFYTEEWDTVERECKAALEKFNNNPDILQALGLSYYHNEMYDKAIATYQSLVNTLKSKGDTTFLVSAYTTLADLYHEAGESKQAYSNYEKALKLDNTYLPALNNYAYYLSLQNKQLKKALAMSKITIEKEPDNPTYVDTYAWILYLTGRYPEAKAMLKHAMLYGGTESGDILDHYAEVLYALKEYDLAFIYWEQARDKEPELDLTEKIKQRKAAIGR</sequence>
<evidence type="ECO:0000313" key="6">
    <source>
        <dbReference type="Proteomes" id="UP000823635"/>
    </source>
</evidence>
<evidence type="ECO:0000313" key="5">
    <source>
        <dbReference type="EMBL" id="MBO8429341.1"/>
    </source>
</evidence>
<dbReference type="SMART" id="SM00028">
    <property type="entry name" value="TPR"/>
    <property type="match status" value="6"/>
</dbReference>
<keyword evidence="2 3" id="KW-0802">TPR repeat</keyword>
<dbReference type="PROSITE" id="PS50005">
    <property type="entry name" value="TPR"/>
    <property type="match status" value="2"/>
</dbReference>
<dbReference type="AlphaFoldDB" id="A0A9D9DL39"/>
<evidence type="ECO:0000256" key="1">
    <source>
        <dbReference type="ARBA" id="ARBA00022737"/>
    </source>
</evidence>
<accession>A0A9D9DL39</accession>
<feature type="repeat" description="TPR" evidence="3">
    <location>
        <begin position="426"/>
        <end position="459"/>
    </location>
</feature>
<feature type="signal peptide" evidence="4">
    <location>
        <begin position="1"/>
        <end position="28"/>
    </location>
</feature>
<dbReference type="PANTHER" id="PTHR45586:SF1">
    <property type="entry name" value="LIPOPOLYSACCHARIDE ASSEMBLY PROTEIN B"/>
    <property type="match status" value="1"/>
</dbReference>
<dbReference type="InterPro" id="IPR051012">
    <property type="entry name" value="CellSynth/LPSAsmb/PSIAsmb"/>
</dbReference>
<evidence type="ECO:0000256" key="3">
    <source>
        <dbReference type="PROSITE-ProRule" id="PRU00339"/>
    </source>
</evidence>
<comment type="caution">
    <text evidence="5">The sequence shown here is derived from an EMBL/GenBank/DDBJ whole genome shotgun (WGS) entry which is preliminary data.</text>
</comment>
<feature type="repeat" description="TPR" evidence="3">
    <location>
        <begin position="211"/>
        <end position="244"/>
    </location>
</feature>
<dbReference type="SUPFAM" id="SSF81901">
    <property type="entry name" value="HCP-like"/>
    <property type="match status" value="1"/>
</dbReference>
<feature type="chain" id="PRO_5038913704" evidence="4">
    <location>
        <begin position="29"/>
        <end position="578"/>
    </location>
</feature>
<dbReference type="InterPro" id="IPR011990">
    <property type="entry name" value="TPR-like_helical_dom_sf"/>
</dbReference>
<evidence type="ECO:0000256" key="4">
    <source>
        <dbReference type="SAM" id="SignalP"/>
    </source>
</evidence>
<dbReference type="EMBL" id="JADINB010000122">
    <property type="protein sequence ID" value="MBO8429341.1"/>
    <property type="molecule type" value="Genomic_DNA"/>
</dbReference>
<proteinExistence type="predicted"/>
<keyword evidence="1" id="KW-0677">Repeat</keyword>
<evidence type="ECO:0000256" key="2">
    <source>
        <dbReference type="ARBA" id="ARBA00022803"/>
    </source>
</evidence>
<dbReference type="PANTHER" id="PTHR45586">
    <property type="entry name" value="TPR REPEAT-CONTAINING PROTEIN PA4667"/>
    <property type="match status" value="1"/>
</dbReference>
<name>A0A9D9DL39_9BACT</name>
<dbReference type="Proteomes" id="UP000823635">
    <property type="component" value="Unassembled WGS sequence"/>
</dbReference>
<reference evidence="5" key="1">
    <citation type="submission" date="2020-10" db="EMBL/GenBank/DDBJ databases">
        <authorList>
            <person name="Gilroy R."/>
        </authorList>
    </citation>
    <scope>NUCLEOTIDE SEQUENCE</scope>
    <source>
        <strain evidence="5">15467</strain>
    </source>
</reference>
<reference evidence="5" key="2">
    <citation type="journal article" date="2021" name="PeerJ">
        <title>Extensive microbial diversity within the chicken gut microbiome revealed by metagenomics and culture.</title>
        <authorList>
            <person name="Gilroy R."/>
            <person name="Ravi A."/>
            <person name="Getino M."/>
            <person name="Pursley I."/>
            <person name="Horton D.L."/>
            <person name="Alikhan N.F."/>
            <person name="Baker D."/>
            <person name="Gharbi K."/>
            <person name="Hall N."/>
            <person name="Watson M."/>
            <person name="Adriaenssens E.M."/>
            <person name="Foster-Nyarko E."/>
            <person name="Jarju S."/>
            <person name="Secka A."/>
            <person name="Antonio M."/>
            <person name="Oren A."/>
            <person name="Chaudhuri R.R."/>
            <person name="La Ragione R."/>
            <person name="Hildebrand F."/>
            <person name="Pallen M.J."/>
        </authorList>
    </citation>
    <scope>NUCLEOTIDE SEQUENCE</scope>
    <source>
        <strain evidence="5">15467</strain>
    </source>
</reference>
<dbReference type="Gene3D" id="1.25.40.10">
    <property type="entry name" value="Tetratricopeptide repeat domain"/>
    <property type="match status" value="3"/>
</dbReference>
<dbReference type="SUPFAM" id="SSF48452">
    <property type="entry name" value="TPR-like"/>
    <property type="match status" value="1"/>
</dbReference>
<dbReference type="Pfam" id="PF13424">
    <property type="entry name" value="TPR_12"/>
    <property type="match status" value="1"/>
</dbReference>
<dbReference type="InterPro" id="IPR019734">
    <property type="entry name" value="TPR_rpt"/>
</dbReference>
<keyword evidence="4" id="KW-0732">Signal</keyword>
<dbReference type="Pfam" id="PF14559">
    <property type="entry name" value="TPR_19"/>
    <property type="match status" value="1"/>
</dbReference>